<protein>
    <submittedName>
        <fullName evidence="2">Uncharacterized protein</fullName>
    </submittedName>
</protein>
<dbReference type="OMA" id="EQVLWKI"/>
<dbReference type="STRING" id="71139.A0A058ZW89"/>
<organism evidence="2">
    <name type="scientific">Eucalyptus grandis</name>
    <name type="common">Flooded gum</name>
    <dbReference type="NCBI Taxonomy" id="71139"/>
    <lineage>
        <taxon>Eukaryota</taxon>
        <taxon>Viridiplantae</taxon>
        <taxon>Streptophyta</taxon>
        <taxon>Embryophyta</taxon>
        <taxon>Tracheophyta</taxon>
        <taxon>Spermatophyta</taxon>
        <taxon>Magnoliopsida</taxon>
        <taxon>eudicotyledons</taxon>
        <taxon>Gunneridae</taxon>
        <taxon>Pentapetalae</taxon>
        <taxon>rosids</taxon>
        <taxon>malvids</taxon>
        <taxon>Myrtales</taxon>
        <taxon>Myrtaceae</taxon>
        <taxon>Myrtoideae</taxon>
        <taxon>Eucalypteae</taxon>
        <taxon>Eucalyptus</taxon>
    </lineage>
</organism>
<dbReference type="InParanoid" id="A0A058ZW89"/>
<dbReference type="AlphaFoldDB" id="A0A058ZW89"/>
<accession>A0A058ZW89</accession>
<feature type="region of interest" description="Disordered" evidence="1">
    <location>
        <begin position="393"/>
        <end position="467"/>
    </location>
</feature>
<evidence type="ECO:0000256" key="1">
    <source>
        <dbReference type="SAM" id="MobiDB-lite"/>
    </source>
</evidence>
<reference evidence="2" key="1">
    <citation type="submission" date="2013-07" db="EMBL/GenBank/DDBJ databases">
        <title>The genome of Eucalyptus grandis.</title>
        <authorList>
            <person name="Schmutz J."/>
            <person name="Hayes R."/>
            <person name="Myburg A."/>
            <person name="Tuskan G."/>
            <person name="Grattapaglia D."/>
            <person name="Rokhsar D.S."/>
        </authorList>
    </citation>
    <scope>NUCLEOTIDE SEQUENCE</scope>
    <source>
        <tissue evidence="2">Leaf extractions</tissue>
    </source>
</reference>
<gene>
    <name evidence="2" type="ORF">EUGRSUZ_L00004</name>
</gene>
<proteinExistence type="predicted"/>
<dbReference type="EMBL" id="KK198764">
    <property type="protein sequence ID" value="KCW46027.1"/>
    <property type="molecule type" value="Genomic_DNA"/>
</dbReference>
<sequence>MMGSKLITDVPRSAEDAQVDITESTNSGNEELANDQDPDATECSSSFGGTLSDSEYYSGMSEAEVDSQFCRDNDFPSALDAFDSMFRMRCTSSALCSLHLAYFDSYCNELFPRFQSTLAVIECCRLLKRVEKWGFSTEQFGSKSLPFSGHCYKKKIMKRRKRKKIEDTTDIASYMSHHNLFSYLENKRSDQEGTFIADDFSNPVLPDKSRIVNTEFGHSDSQASIEFKDGDMRLEQLLQTIETLHSRVHKLKGQLDVVIIQNAAKFSSSENLTLLAPYEAQTSCAPSPTFSAGNGEVKSVGVYSSAQHMPECDIGDLVLPESAVSSYGHAVPVPDVIESTVGLLSATNVTIQQPLIRDTSEDIVDNVLIHNELAEGESQMLKSSEVEALLKQPELDKGEQDESNDPSPVPALRPEPGVKGVASQQESTLKSCLASDINFPKNKRKRAERRSGSGGWTKKCPGEPDSQ</sequence>
<feature type="region of interest" description="Disordered" evidence="1">
    <location>
        <begin position="1"/>
        <end position="48"/>
    </location>
</feature>
<dbReference type="Gramene" id="KCW46027">
    <property type="protein sequence ID" value="KCW46027"/>
    <property type="gene ID" value="EUGRSUZ_L00004"/>
</dbReference>
<name>A0A058ZW89_EUCGR</name>
<dbReference type="PANTHER" id="PTHR34057">
    <property type="entry name" value="ELONGATION FACTOR"/>
    <property type="match status" value="1"/>
</dbReference>
<dbReference type="FunCoup" id="A0A058ZW89">
    <property type="interactions" value="915"/>
</dbReference>
<dbReference type="PANTHER" id="PTHR34057:SF1">
    <property type="entry name" value="ELONGATION FACTOR"/>
    <property type="match status" value="1"/>
</dbReference>
<evidence type="ECO:0000313" key="2">
    <source>
        <dbReference type="EMBL" id="KCW46027.1"/>
    </source>
</evidence>